<protein>
    <submittedName>
        <fullName evidence="3">Uncharacterized protein</fullName>
    </submittedName>
</protein>
<keyword evidence="2" id="KW-0472">Membrane</keyword>
<name>A0A285IWK0_9GAMM</name>
<dbReference type="Proteomes" id="UP000219353">
    <property type="component" value="Unassembled WGS sequence"/>
</dbReference>
<keyword evidence="2" id="KW-1133">Transmembrane helix</keyword>
<gene>
    <name evidence="3" type="ORF">SAMN06297280_2111</name>
</gene>
<dbReference type="EMBL" id="OBEB01000004">
    <property type="protein sequence ID" value="SNY52415.1"/>
    <property type="molecule type" value="Genomic_DNA"/>
</dbReference>
<sequence>MDLNLSIITGIGVLVLAMLVLSLVRQNRDQQWQIDWNRDAMREMLKEIIELKRQLDPQPELEATSSGRTACRWGGPDYIPEEDQRRGRG</sequence>
<organism evidence="3 4">
    <name type="scientific">Arsukibacterium tuosuense</name>
    <dbReference type="NCBI Taxonomy" id="1323745"/>
    <lineage>
        <taxon>Bacteria</taxon>
        <taxon>Pseudomonadati</taxon>
        <taxon>Pseudomonadota</taxon>
        <taxon>Gammaproteobacteria</taxon>
        <taxon>Chromatiales</taxon>
        <taxon>Chromatiaceae</taxon>
        <taxon>Arsukibacterium</taxon>
    </lineage>
</organism>
<dbReference type="RefSeq" id="WP_097111362.1">
    <property type="nucleotide sequence ID" value="NZ_OBEB01000004.1"/>
</dbReference>
<keyword evidence="2" id="KW-0812">Transmembrane</keyword>
<feature type="region of interest" description="Disordered" evidence="1">
    <location>
        <begin position="58"/>
        <end position="89"/>
    </location>
</feature>
<evidence type="ECO:0000256" key="2">
    <source>
        <dbReference type="SAM" id="Phobius"/>
    </source>
</evidence>
<feature type="transmembrane region" description="Helical" evidence="2">
    <location>
        <begin position="6"/>
        <end position="24"/>
    </location>
</feature>
<keyword evidence="4" id="KW-1185">Reference proteome</keyword>
<evidence type="ECO:0000313" key="4">
    <source>
        <dbReference type="Proteomes" id="UP000219353"/>
    </source>
</evidence>
<evidence type="ECO:0000313" key="3">
    <source>
        <dbReference type="EMBL" id="SNY52415.1"/>
    </source>
</evidence>
<proteinExistence type="predicted"/>
<dbReference type="AlphaFoldDB" id="A0A285IWK0"/>
<accession>A0A285IWK0</accession>
<reference evidence="4" key="1">
    <citation type="submission" date="2017-09" db="EMBL/GenBank/DDBJ databases">
        <authorList>
            <person name="Varghese N."/>
            <person name="Submissions S."/>
        </authorList>
    </citation>
    <scope>NUCLEOTIDE SEQUENCE [LARGE SCALE GENOMIC DNA]</scope>
    <source>
        <strain evidence="4">CGMCC 1.12461</strain>
    </source>
</reference>
<evidence type="ECO:0000256" key="1">
    <source>
        <dbReference type="SAM" id="MobiDB-lite"/>
    </source>
</evidence>